<dbReference type="InterPro" id="IPR036236">
    <property type="entry name" value="Znf_C2H2_sf"/>
</dbReference>
<dbReference type="InterPro" id="IPR013087">
    <property type="entry name" value="Znf_C2H2_type"/>
</dbReference>
<evidence type="ECO:0000313" key="2">
    <source>
        <dbReference type="EMBL" id="QHT27830.1"/>
    </source>
</evidence>
<evidence type="ECO:0000259" key="1">
    <source>
        <dbReference type="Pfam" id="PF12874"/>
    </source>
</evidence>
<dbReference type="SUPFAM" id="SSF57667">
    <property type="entry name" value="beta-beta-alpha zinc fingers"/>
    <property type="match status" value="1"/>
</dbReference>
<dbReference type="EMBL" id="MN738843">
    <property type="protein sequence ID" value="QHT27830.1"/>
    <property type="molecule type" value="Genomic_DNA"/>
</dbReference>
<dbReference type="AlphaFoldDB" id="A0A6C0EHG4"/>
<dbReference type="Pfam" id="PF12874">
    <property type="entry name" value="zf-met"/>
    <property type="match status" value="1"/>
</dbReference>
<reference evidence="2" key="1">
    <citation type="journal article" date="2020" name="Nature">
        <title>Giant virus diversity and host interactions through global metagenomics.</title>
        <authorList>
            <person name="Schulz F."/>
            <person name="Roux S."/>
            <person name="Paez-Espino D."/>
            <person name="Jungbluth S."/>
            <person name="Walsh D.A."/>
            <person name="Denef V.J."/>
            <person name="McMahon K.D."/>
            <person name="Konstantinidis K.T."/>
            <person name="Eloe-Fadrosh E.A."/>
            <person name="Kyrpides N.C."/>
            <person name="Woyke T."/>
        </authorList>
    </citation>
    <scope>NUCLEOTIDE SEQUENCE</scope>
    <source>
        <strain evidence="2">GVMAG-M-3300000115-19</strain>
    </source>
</reference>
<feature type="domain" description="C2H2-type" evidence="1">
    <location>
        <begin position="4"/>
        <end position="24"/>
    </location>
</feature>
<organism evidence="2">
    <name type="scientific">viral metagenome</name>
    <dbReference type="NCBI Taxonomy" id="1070528"/>
    <lineage>
        <taxon>unclassified sequences</taxon>
        <taxon>metagenomes</taxon>
        <taxon>organismal metagenomes</taxon>
    </lineage>
</organism>
<protein>
    <recommendedName>
        <fullName evidence="1">C2H2-type domain-containing protein</fullName>
    </recommendedName>
</protein>
<sequence length="167" mass="19875">MKLCDICLKTFRDNYALKRHQSSKSCIDISNNTQKTILLNKDYTYNNENNNSNIYTSNNNNNKIIKLDNKYTINNKHDEDYKNCKKVIISNIKIKSDEMVNREKKIKETLIKTTKNILNNETYDFKLEPKIVKNGDIFNCSLCQTEFKYRNNFYRHKKKCPIIVKNI</sequence>
<name>A0A6C0EHG4_9ZZZZ</name>
<accession>A0A6C0EHG4</accession>
<proteinExistence type="predicted"/>